<keyword evidence="1" id="KW-1133">Transmembrane helix</keyword>
<feature type="transmembrane region" description="Helical" evidence="1">
    <location>
        <begin position="136"/>
        <end position="157"/>
    </location>
</feature>
<dbReference type="Proteomes" id="UP001201020">
    <property type="component" value="Chromosome"/>
</dbReference>
<feature type="transmembrane region" description="Helical" evidence="1">
    <location>
        <begin position="401"/>
        <end position="421"/>
    </location>
</feature>
<organism evidence="2">
    <name type="scientific">Candidatus Heimdallarchaeum aukensis</name>
    <dbReference type="NCBI Taxonomy" id="2876573"/>
    <lineage>
        <taxon>Archaea</taxon>
        <taxon>Promethearchaeati</taxon>
        <taxon>Candidatus Heimdallarchaeota</taxon>
        <taxon>Candidatus Heimdallarchaeia (ex Rinke et al. 2021) (nom. nud.)</taxon>
        <taxon>Candidatus Heimdallarchaeales</taxon>
        <taxon>Candidatus Heimdallarchaeaceae</taxon>
        <taxon>Candidatus Heimdallarchaeum</taxon>
    </lineage>
</organism>
<feature type="transmembrane region" description="Helical" evidence="1">
    <location>
        <begin position="324"/>
        <end position="346"/>
    </location>
</feature>
<gene>
    <name evidence="2" type="ORF">K9W45_11675</name>
</gene>
<feature type="transmembrane region" description="Helical" evidence="1">
    <location>
        <begin position="289"/>
        <end position="312"/>
    </location>
</feature>
<reference evidence="2" key="1">
    <citation type="journal article" date="2022" name="Nat. Microbiol.">
        <title>Unique mobile elements and scalable gene flow at the prokaryote-eukaryote boundary revealed by circularized Asgard archaea genomes.</title>
        <authorList>
            <person name="Wu F."/>
            <person name="Speth D.R."/>
            <person name="Philosof A."/>
            <person name="Cremiere A."/>
            <person name="Narayanan A."/>
            <person name="Barco R.A."/>
            <person name="Connon S.A."/>
            <person name="Amend J.P."/>
            <person name="Antoshechkin I.A."/>
            <person name="Orphan V.J."/>
        </authorList>
    </citation>
    <scope>NUCLEOTIDE SEQUENCE</scope>
    <source>
        <strain evidence="2">PM71</strain>
    </source>
</reference>
<dbReference type="EMBL" id="CP084166">
    <property type="protein sequence ID" value="UJG40482.1"/>
    <property type="molecule type" value="Genomic_DNA"/>
</dbReference>
<feature type="transmembrane region" description="Helical" evidence="1">
    <location>
        <begin position="177"/>
        <end position="199"/>
    </location>
</feature>
<accession>A0A9Y1FKC4</accession>
<evidence type="ECO:0000313" key="2">
    <source>
        <dbReference type="EMBL" id="UJG40482.1"/>
    </source>
</evidence>
<feature type="transmembrane region" description="Helical" evidence="1">
    <location>
        <begin position="230"/>
        <end position="253"/>
    </location>
</feature>
<dbReference type="AlphaFoldDB" id="A0A9Y1FKC4"/>
<keyword evidence="1" id="KW-0812">Transmembrane</keyword>
<sequence>MIKHLLILTTYGQIFYSQEFGTEETVDVALTGGLMSAIYSMATETQRENITEFEMMTSRIKFREEENDLLFVLTVDKRMDEKDVEDLLDMISKRFFEKYGELRVDGLILSDFEEDVTEIINKKLWYLETSKRKFRFFDYLALIATSVILGWYIYLLFNIPGFVWSPLLKRLSQPVDFVLYLLILMASFSLPGLALYFILKYSHIKDIFRFSKDYLTRPTRASYAELLPNYFLLSIVISYVIYFSFMIFSKAYFSEITAFPMYPGALLGSDYAQPFSFSNISNSDIGDQVLVGSFTWFSWVFLCPLIYSLILGEKERWKLLRNSIFIASLAITVLIGCLVVGGVIYLQAVGFHPTNPVLFAEDVSSLLYQFVARFPLNIFFYGFLLFLGVGINRVTPPKTKVSSLLAIWVSIYLTLIIQRLFSDLWAGS</sequence>
<feature type="transmembrane region" description="Helical" evidence="1">
    <location>
        <begin position="366"/>
        <end position="389"/>
    </location>
</feature>
<protein>
    <submittedName>
        <fullName evidence="2">Uncharacterized protein</fullName>
    </submittedName>
</protein>
<name>A0A9Y1FKC4_9ARCH</name>
<evidence type="ECO:0000256" key="1">
    <source>
        <dbReference type="SAM" id="Phobius"/>
    </source>
</evidence>
<keyword evidence="1" id="KW-0472">Membrane</keyword>
<proteinExistence type="predicted"/>